<reference evidence="1" key="1">
    <citation type="submission" date="2017-12" db="EMBL/GenBank/DDBJ databases">
        <title>First report on the novel genomospecies/subspecies of Pectobacterium carotovorum in Russia.</title>
        <authorList>
            <person name="Shirshikov F.V."/>
            <person name="Miroshnikov K."/>
            <person name="Toshakov S.V."/>
            <person name="Kabanova A.P."/>
            <person name="Barannik A.P."/>
            <person name="Shneider M."/>
            <person name="Ignatov A.N."/>
            <person name="Miroshnikov K.A."/>
        </authorList>
    </citation>
    <scope>NUCLEOTIDE SEQUENCE [LARGE SCALE GENOMIC DNA]</scope>
    <source>
        <strain evidence="1">F131</strain>
    </source>
</reference>
<protein>
    <submittedName>
        <fullName evidence="1">Uncharacterized protein</fullName>
    </submittedName>
</protein>
<dbReference type="AlphaFoldDB" id="A0A855MBS7"/>
<organism evidence="1">
    <name type="scientific">Pectobacterium versatile</name>
    <dbReference type="NCBI Taxonomy" id="2488639"/>
    <lineage>
        <taxon>Bacteria</taxon>
        <taxon>Pseudomonadati</taxon>
        <taxon>Pseudomonadota</taxon>
        <taxon>Gammaproteobacteria</taxon>
        <taxon>Enterobacterales</taxon>
        <taxon>Pectobacteriaceae</taxon>
        <taxon>Pectobacterium</taxon>
    </lineage>
</organism>
<accession>A0A855MBS7</accession>
<proteinExistence type="predicted"/>
<dbReference type="EMBL" id="PDVW01000050">
    <property type="protein sequence ID" value="POY48029.1"/>
    <property type="molecule type" value="Genomic_DNA"/>
</dbReference>
<sequence length="170" mass="18972">MKSRSSNIRDESRKPAVYHLCEGLMVNPYIRTLHRQCHYIMWGEEVAASRQVETRFSVYEDSVCRPCVMKNSHVLVEPAQIIVAPGNSLAQGAAAGTAGLTKPHFFHYLSWLLGDRNGPAPSFSQTAQLPITLIGNSAERRIFGKTFNTYADFDTWENQALQNKASRGGN</sequence>
<name>A0A855MBS7_9GAMM</name>
<gene>
    <name evidence="1" type="ORF">F131LOC_04242</name>
</gene>
<evidence type="ECO:0000313" key="1">
    <source>
        <dbReference type="EMBL" id="POY48029.1"/>
    </source>
</evidence>
<comment type="caution">
    <text evidence="1">The sequence shown here is derived from an EMBL/GenBank/DDBJ whole genome shotgun (WGS) entry which is preliminary data.</text>
</comment>